<dbReference type="InterPro" id="IPR015915">
    <property type="entry name" value="Kelch-typ_b-propeller"/>
</dbReference>
<name>A0A7C3Z101_UNCW3</name>
<organism evidence="2">
    <name type="scientific">candidate division WOR-3 bacterium</name>
    <dbReference type="NCBI Taxonomy" id="2052148"/>
    <lineage>
        <taxon>Bacteria</taxon>
        <taxon>Bacteria division WOR-3</taxon>
    </lineage>
</organism>
<gene>
    <name evidence="2" type="ORF">ENX07_07935</name>
</gene>
<dbReference type="Gene3D" id="2.60.120.260">
    <property type="entry name" value="Galactose-binding domain-like"/>
    <property type="match status" value="1"/>
</dbReference>
<dbReference type="AlphaFoldDB" id="A0A7C3Z101"/>
<dbReference type="EMBL" id="DTMQ01000048">
    <property type="protein sequence ID" value="HGE99977.1"/>
    <property type="molecule type" value="Genomic_DNA"/>
</dbReference>
<comment type="caution">
    <text evidence="2">The sequence shown here is derived from an EMBL/GenBank/DDBJ whole genome shotgun (WGS) entry which is preliminary data.</text>
</comment>
<reference evidence="2" key="1">
    <citation type="journal article" date="2020" name="mSystems">
        <title>Genome- and Community-Level Interaction Insights into Carbon Utilization and Element Cycling Functions of Hydrothermarchaeota in Hydrothermal Sediment.</title>
        <authorList>
            <person name="Zhou Z."/>
            <person name="Liu Y."/>
            <person name="Xu W."/>
            <person name="Pan J."/>
            <person name="Luo Z.H."/>
            <person name="Li M."/>
        </authorList>
    </citation>
    <scope>NUCLEOTIDE SEQUENCE [LARGE SCALE GENOMIC DNA]</scope>
    <source>
        <strain evidence="2">SpSt-906</strain>
    </source>
</reference>
<sequence length="930" mass="105507">MERLGKNFFWGGIMKSLIIFFFLFFSLSLFAQGRDTILFQDNFNRDTLGSRWETYGTPNANPWWGIDATDGYIGRGSLADSPNRPWTRNSWSYAVMRYGMNFADLLTANLYFYQKRNMQSGRGWGYVEVSTDGGQTWEPLGSAYQGQSGWVPTVLSLENYLNLPDVRIRFFLLVADNANPNFDGWFIDSVRVIGTKRICRDVGPFSLLAPGDSVRPETVITPQVQVVNYGNTQESLWVWLKGFYKGQLVYHESCWISQLSRGGSVIVDFPVWRPESLGLYRFLSWTALPGDTFYFNDTLKDSTWVVRYAHDVGTEEIISPRGNRYPGRFPLMARFKNYGANTENFTCYFRITQGFDTILKRSFTLLLLPDSSREVVFGDTTLRAGEYKVIAYTYLATDEREENNLKAESLFIMQFPYDVGVDRIISPRATNNFDTIRPNALIYNLGVNQATFTAHFTILDTSGAEQYRDSILCTLKPDSVQEFLFSPWLPTRIGRFFARCSLYLPEDGNPENDTLTKYFTILIGGWLRRDDLPLGPKKKGVGPGASLAYIPDTFVYALKGNGTCEFYRYNIFENYWQTLCSIPYSGEKRKGVKGGGALCSNFRDRVFALKGNKTDEFWVYFPDGDSWKPLRPVPPIPKSGVKDGAGIAYAVKGDSEFVFLLKGTGTYTFLAYYIAGDTWLERKEAPPGPLIKKWKKGSCIASDGSRVYALKGGGKYNEFYIYDVLSDTWLIGDTLPLMRGGVSAKKKKLKDGAALCYAPTVNRLYAFKGGNTDEFWSYSLALGKWDERDPIPVSGKRVKSGASLTFTDFRIYAFKGNKTLEFWMYLPIETTGRYLAPSIFQFSSPTGEKGKKFCNLIISPNPTSSLLTLYSPMIPEIKEVSLFDAVGRKVLIPMEKVGNRIMMRMKGLSSGTYFLHLKGEKEEYLYKVVY</sequence>
<evidence type="ECO:0000259" key="1">
    <source>
        <dbReference type="Pfam" id="PF18962"/>
    </source>
</evidence>
<dbReference type="SUPFAM" id="SSF117281">
    <property type="entry name" value="Kelch motif"/>
    <property type="match status" value="1"/>
</dbReference>
<dbReference type="InterPro" id="IPR026444">
    <property type="entry name" value="Secre_tail"/>
</dbReference>
<dbReference type="Pfam" id="PF18962">
    <property type="entry name" value="Por_Secre_tail"/>
    <property type="match status" value="1"/>
</dbReference>
<feature type="domain" description="Secretion system C-terminal sorting" evidence="1">
    <location>
        <begin position="858"/>
        <end position="928"/>
    </location>
</feature>
<proteinExistence type="predicted"/>
<dbReference type="NCBIfam" id="TIGR04183">
    <property type="entry name" value="Por_Secre_tail"/>
    <property type="match status" value="1"/>
</dbReference>
<dbReference type="Gene3D" id="2.120.10.80">
    <property type="entry name" value="Kelch-type beta propeller"/>
    <property type="match status" value="1"/>
</dbReference>
<protein>
    <submittedName>
        <fullName evidence="2">T9SS type A sorting domain-containing protein</fullName>
    </submittedName>
</protein>
<accession>A0A7C3Z101</accession>
<evidence type="ECO:0000313" key="2">
    <source>
        <dbReference type="EMBL" id="HGE99977.1"/>
    </source>
</evidence>